<evidence type="ECO:0000256" key="1">
    <source>
        <dbReference type="ARBA" id="ARBA00000085"/>
    </source>
</evidence>
<dbReference type="CDD" id="cd16917">
    <property type="entry name" value="HATPase_UhpB-NarQ-NarX-like"/>
    <property type="match status" value="1"/>
</dbReference>
<organism evidence="11 12">
    <name type="scientific">Fibrella aestuarina BUZ 2</name>
    <dbReference type="NCBI Taxonomy" id="1166018"/>
    <lineage>
        <taxon>Bacteria</taxon>
        <taxon>Pseudomonadati</taxon>
        <taxon>Bacteroidota</taxon>
        <taxon>Cytophagia</taxon>
        <taxon>Cytophagales</taxon>
        <taxon>Spirosomataceae</taxon>
        <taxon>Fibrella</taxon>
    </lineage>
</organism>
<dbReference type="InterPro" id="IPR003594">
    <property type="entry name" value="HATPase_dom"/>
</dbReference>
<dbReference type="GO" id="GO:0005524">
    <property type="term" value="F:ATP binding"/>
    <property type="evidence" value="ECO:0007669"/>
    <property type="project" value="UniProtKB-KW"/>
</dbReference>
<keyword evidence="4 11" id="KW-0808">Transferase</keyword>
<evidence type="ECO:0000256" key="4">
    <source>
        <dbReference type="ARBA" id="ARBA00022679"/>
    </source>
</evidence>
<keyword evidence="3" id="KW-0597">Phosphoprotein</keyword>
<dbReference type="PROSITE" id="PS50109">
    <property type="entry name" value="HIS_KIN"/>
    <property type="match status" value="1"/>
</dbReference>
<dbReference type="Pfam" id="PF07730">
    <property type="entry name" value="HisKA_3"/>
    <property type="match status" value="1"/>
</dbReference>
<sequence length="274" mass="30904">MKLYIAVGSAMLVVMTLFIILFVAFYQNRQVRHLLALNELREANRKELMEATFQGQEAERRRLARDLHDEIGTMLSVTKLSLNQLERRLAVLAEQPINGGVDRDESVDLELSTQQVQKTRALLDETMSNVRRISRDLVPTTLERFGLLAAIEELTEKASTPDITVTLESPSTLQRLTTAQELMFYRIAQELLNNAIKHASATLIEVQFVCIEDAVRMSVIDNGQGFDYDDVVKDQRSGLGLRNIESRLSVVDGHVTFDVAPGRGSRVHVETRSH</sequence>
<keyword evidence="9" id="KW-1133">Transmembrane helix</keyword>
<dbReference type="InterPro" id="IPR005467">
    <property type="entry name" value="His_kinase_dom"/>
</dbReference>
<dbReference type="Proteomes" id="UP000011058">
    <property type="component" value="Chromosome"/>
</dbReference>
<dbReference type="GO" id="GO:0000155">
    <property type="term" value="F:phosphorelay sensor kinase activity"/>
    <property type="evidence" value="ECO:0007669"/>
    <property type="project" value="InterPro"/>
</dbReference>
<evidence type="ECO:0000313" key="12">
    <source>
        <dbReference type="Proteomes" id="UP000011058"/>
    </source>
</evidence>
<dbReference type="STRING" id="1166018.FAES_5023"/>
<dbReference type="PANTHER" id="PTHR24421:SF10">
    <property type="entry name" value="NITRATE_NITRITE SENSOR PROTEIN NARQ"/>
    <property type="match status" value="1"/>
</dbReference>
<dbReference type="eggNOG" id="COG4585">
    <property type="taxonomic scope" value="Bacteria"/>
</dbReference>
<dbReference type="InterPro" id="IPR050482">
    <property type="entry name" value="Sensor_HK_TwoCompSys"/>
</dbReference>
<keyword evidence="7" id="KW-0067">ATP-binding</keyword>
<dbReference type="PANTHER" id="PTHR24421">
    <property type="entry name" value="NITRATE/NITRITE SENSOR PROTEIN NARX-RELATED"/>
    <property type="match status" value="1"/>
</dbReference>
<dbReference type="Gene3D" id="3.30.565.10">
    <property type="entry name" value="Histidine kinase-like ATPase, C-terminal domain"/>
    <property type="match status" value="1"/>
</dbReference>
<proteinExistence type="predicted"/>
<dbReference type="EC" id="2.7.13.3" evidence="2"/>
<dbReference type="InterPro" id="IPR011712">
    <property type="entry name" value="Sig_transdc_His_kin_sub3_dim/P"/>
</dbReference>
<dbReference type="HOGENOM" id="CLU_000445_20_6_10"/>
<feature type="domain" description="Histidine kinase" evidence="10">
    <location>
        <begin position="66"/>
        <end position="274"/>
    </location>
</feature>
<evidence type="ECO:0000259" key="10">
    <source>
        <dbReference type="PROSITE" id="PS50109"/>
    </source>
</evidence>
<feature type="transmembrane region" description="Helical" evidence="9">
    <location>
        <begin position="6"/>
        <end position="26"/>
    </location>
</feature>
<keyword evidence="6 11" id="KW-0418">Kinase</keyword>
<dbReference type="AlphaFoldDB" id="I0KFW9"/>
<dbReference type="InterPro" id="IPR036890">
    <property type="entry name" value="HATPase_C_sf"/>
</dbReference>
<evidence type="ECO:0000256" key="7">
    <source>
        <dbReference type="ARBA" id="ARBA00022840"/>
    </source>
</evidence>
<comment type="catalytic activity">
    <reaction evidence="1">
        <text>ATP + protein L-histidine = ADP + protein N-phospho-L-histidine.</text>
        <dbReference type="EC" id="2.7.13.3"/>
    </reaction>
</comment>
<evidence type="ECO:0000256" key="8">
    <source>
        <dbReference type="ARBA" id="ARBA00023012"/>
    </source>
</evidence>
<dbReference type="KEGG" id="fae:FAES_5023"/>
<keyword evidence="9" id="KW-0812">Transmembrane</keyword>
<dbReference type="SUPFAM" id="SSF55874">
    <property type="entry name" value="ATPase domain of HSP90 chaperone/DNA topoisomerase II/histidine kinase"/>
    <property type="match status" value="1"/>
</dbReference>
<dbReference type="GO" id="GO:0016020">
    <property type="term" value="C:membrane"/>
    <property type="evidence" value="ECO:0007669"/>
    <property type="project" value="InterPro"/>
</dbReference>
<keyword evidence="8" id="KW-0902">Two-component regulatory system</keyword>
<dbReference type="Gene3D" id="1.20.5.1930">
    <property type="match status" value="1"/>
</dbReference>
<gene>
    <name evidence="11" type="primary">uhpB3</name>
    <name evidence="11" type="ORF">FAES_5023</name>
</gene>
<evidence type="ECO:0000256" key="3">
    <source>
        <dbReference type="ARBA" id="ARBA00022553"/>
    </source>
</evidence>
<protein>
    <recommendedName>
        <fullName evidence="2">histidine kinase</fullName>
        <ecNumber evidence="2">2.7.13.3</ecNumber>
    </recommendedName>
</protein>
<keyword evidence="12" id="KW-1185">Reference proteome</keyword>
<name>I0KFW9_9BACT</name>
<evidence type="ECO:0000256" key="5">
    <source>
        <dbReference type="ARBA" id="ARBA00022741"/>
    </source>
</evidence>
<dbReference type="PATRIC" id="fig|1166018.3.peg.1998"/>
<evidence type="ECO:0000313" key="11">
    <source>
        <dbReference type="EMBL" id="CCH03022.1"/>
    </source>
</evidence>
<keyword evidence="9" id="KW-0472">Membrane</keyword>
<dbReference type="SMART" id="SM00387">
    <property type="entry name" value="HATPase_c"/>
    <property type="match status" value="1"/>
</dbReference>
<dbReference type="Pfam" id="PF02518">
    <property type="entry name" value="HATPase_c"/>
    <property type="match status" value="1"/>
</dbReference>
<dbReference type="GO" id="GO:0046983">
    <property type="term" value="F:protein dimerization activity"/>
    <property type="evidence" value="ECO:0007669"/>
    <property type="project" value="InterPro"/>
</dbReference>
<evidence type="ECO:0000256" key="9">
    <source>
        <dbReference type="SAM" id="Phobius"/>
    </source>
</evidence>
<reference evidence="11 12" key="1">
    <citation type="journal article" date="2012" name="J. Bacteriol.">
        <title>Genome Sequence of Fibrella aestuarina BUZ 2T, a Filamentous Marine Bacterium.</title>
        <authorList>
            <person name="Filippini M."/>
            <person name="Qi W."/>
            <person name="Blom J."/>
            <person name="Goesmann A."/>
            <person name="Smits T.H."/>
            <person name="Bagheri H.C."/>
        </authorList>
    </citation>
    <scope>NUCLEOTIDE SEQUENCE [LARGE SCALE GENOMIC DNA]</scope>
    <source>
        <strain evidence="12">BUZ 2T</strain>
    </source>
</reference>
<keyword evidence="5" id="KW-0547">Nucleotide-binding</keyword>
<dbReference type="EMBL" id="HE796683">
    <property type="protein sequence ID" value="CCH03022.1"/>
    <property type="molecule type" value="Genomic_DNA"/>
</dbReference>
<dbReference type="OrthoDB" id="9760839at2"/>
<evidence type="ECO:0000256" key="6">
    <source>
        <dbReference type="ARBA" id="ARBA00022777"/>
    </source>
</evidence>
<evidence type="ECO:0000256" key="2">
    <source>
        <dbReference type="ARBA" id="ARBA00012438"/>
    </source>
</evidence>
<accession>I0KFW9</accession>